<proteinExistence type="predicted"/>
<evidence type="ECO:0000313" key="4">
    <source>
        <dbReference type="Proteomes" id="UP001567538"/>
    </source>
</evidence>
<accession>A0ABD1IPY1</accession>
<sequence length="649" mass="72710">MNVQDRGWNVSTSKGQKKKNKDLQVTEALKQQYADYLHAKNGGLDNFDAYEEYVPETPEMALNELGENNPQEKEVPSKDERSVEALPAYSAWFKRANQFELDPRYLKEDLTLIKYDMLDKDLLVLDEPDIVPVPCGWGACLLGRFTGRFPGKEPIFDLMRRWPCKSRVTFHRKGWLCFQFGNDEDMEKARQKGPFDIFGIPLVLQPMPPNFNPDMEPEVMIPVWLRLVDLPLTLWNLTAVSKIASCIGTPLATDYSTLRRDNMNGPRIQVIVDITKRPKKSLCIKLPTGEFEQKIEYEFMPKFCHACKMYGHLADDCRGHKVDWRQGNRGDRGRSKSATRGRPRSKSATGVHQNLLPQWQNGPPNKGHEGGLGHKPPQQRARSRQGNKWIPKGSNVYPIQTMYIRQRDVLHQPDATKPKAVTEAILVSPNKFAILGEENMREPTENQADHTTLPSRPTVQEIIAAVVPPILAGLQSNAALTQRTPFVNNEMRLGKKNRDPRLAHLGDQSGGNVEAAFEVEGITNGALAAIPPKEIVMEGEETGDIRGKSGGKKKQKKAKGFSDGQTLEGPATEDASAAGIGPYSVKDKEAGTDGLEAEASGRHSRSDARNEDPHKRKKSKSRSRSRSKKKDGTPFHWEDGLEDDQGDVQ</sequence>
<feature type="compositionally biased region" description="Basic and acidic residues" evidence="1">
    <location>
        <begin position="321"/>
        <end position="334"/>
    </location>
</feature>
<feature type="compositionally biased region" description="Polar residues" evidence="1">
    <location>
        <begin position="1"/>
        <end position="14"/>
    </location>
</feature>
<dbReference type="EMBL" id="JBEAFC010000001">
    <property type="protein sequence ID" value="KAL1569943.1"/>
    <property type="molecule type" value="Genomic_DNA"/>
</dbReference>
<evidence type="ECO:0000259" key="2">
    <source>
        <dbReference type="Pfam" id="PF14111"/>
    </source>
</evidence>
<dbReference type="AlphaFoldDB" id="A0ABD1IPY1"/>
<feature type="compositionally biased region" description="Polar residues" evidence="1">
    <location>
        <begin position="346"/>
        <end position="363"/>
    </location>
</feature>
<protein>
    <recommendedName>
        <fullName evidence="2">DUF4283 domain-containing protein</fullName>
    </recommendedName>
</protein>
<dbReference type="PANTHER" id="PTHR31286:SF180">
    <property type="entry name" value="OS10G0362600 PROTEIN"/>
    <property type="match status" value="1"/>
</dbReference>
<feature type="compositionally biased region" description="Basic and acidic residues" evidence="1">
    <location>
        <begin position="630"/>
        <end position="639"/>
    </location>
</feature>
<dbReference type="Proteomes" id="UP001567538">
    <property type="component" value="Unassembled WGS sequence"/>
</dbReference>
<feature type="domain" description="DUF4283" evidence="2">
    <location>
        <begin position="137"/>
        <end position="214"/>
    </location>
</feature>
<feature type="compositionally biased region" description="Basic residues" evidence="1">
    <location>
        <begin position="615"/>
        <end position="629"/>
    </location>
</feature>
<feature type="compositionally biased region" description="Basic residues" evidence="1">
    <location>
        <begin position="549"/>
        <end position="559"/>
    </location>
</feature>
<feature type="compositionally biased region" description="Basic and acidic residues" evidence="1">
    <location>
        <begin position="599"/>
        <end position="614"/>
    </location>
</feature>
<dbReference type="Pfam" id="PF14111">
    <property type="entry name" value="DUF4283"/>
    <property type="match status" value="1"/>
</dbReference>
<feature type="compositionally biased region" description="Acidic residues" evidence="1">
    <location>
        <begin position="640"/>
        <end position="649"/>
    </location>
</feature>
<reference evidence="3 4" key="1">
    <citation type="submission" date="2024-06" db="EMBL/GenBank/DDBJ databases">
        <title>A chromosome level genome sequence of Diviner's sage (Salvia divinorum).</title>
        <authorList>
            <person name="Ford S.A."/>
            <person name="Ro D.-K."/>
            <person name="Ness R.W."/>
            <person name="Phillips M.A."/>
        </authorList>
    </citation>
    <scope>NUCLEOTIDE SEQUENCE [LARGE SCALE GENOMIC DNA]</scope>
    <source>
        <strain evidence="3">SAF-2024a</strain>
        <tissue evidence="3">Leaf</tissue>
    </source>
</reference>
<dbReference type="InterPro" id="IPR040256">
    <property type="entry name" value="At4g02000-like"/>
</dbReference>
<dbReference type="InterPro" id="IPR025558">
    <property type="entry name" value="DUF4283"/>
</dbReference>
<feature type="region of interest" description="Disordered" evidence="1">
    <location>
        <begin position="321"/>
        <end position="392"/>
    </location>
</feature>
<evidence type="ECO:0000256" key="1">
    <source>
        <dbReference type="SAM" id="MobiDB-lite"/>
    </source>
</evidence>
<feature type="region of interest" description="Disordered" evidence="1">
    <location>
        <begin position="1"/>
        <end position="23"/>
    </location>
</feature>
<feature type="compositionally biased region" description="Basic residues" evidence="1">
    <location>
        <begin position="335"/>
        <end position="345"/>
    </location>
</feature>
<keyword evidence="4" id="KW-1185">Reference proteome</keyword>
<evidence type="ECO:0000313" key="3">
    <source>
        <dbReference type="EMBL" id="KAL1569943.1"/>
    </source>
</evidence>
<feature type="region of interest" description="Disordered" evidence="1">
    <location>
        <begin position="540"/>
        <end position="649"/>
    </location>
</feature>
<comment type="caution">
    <text evidence="3">The sequence shown here is derived from an EMBL/GenBank/DDBJ whole genome shotgun (WGS) entry which is preliminary data.</text>
</comment>
<name>A0ABD1IPY1_SALDI</name>
<dbReference type="PANTHER" id="PTHR31286">
    <property type="entry name" value="GLYCINE-RICH CELL WALL STRUCTURAL PROTEIN 1.8-LIKE"/>
    <property type="match status" value="1"/>
</dbReference>
<gene>
    <name evidence="3" type="ORF">AAHA92_01355</name>
</gene>
<organism evidence="3 4">
    <name type="scientific">Salvia divinorum</name>
    <name type="common">Maria pastora</name>
    <name type="synonym">Diviner's sage</name>
    <dbReference type="NCBI Taxonomy" id="28513"/>
    <lineage>
        <taxon>Eukaryota</taxon>
        <taxon>Viridiplantae</taxon>
        <taxon>Streptophyta</taxon>
        <taxon>Embryophyta</taxon>
        <taxon>Tracheophyta</taxon>
        <taxon>Spermatophyta</taxon>
        <taxon>Magnoliopsida</taxon>
        <taxon>eudicotyledons</taxon>
        <taxon>Gunneridae</taxon>
        <taxon>Pentapetalae</taxon>
        <taxon>asterids</taxon>
        <taxon>lamiids</taxon>
        <taxon>Lamiales</taxon>
        <taxon>Lamiaceae</taxon>
        <taxon>Nepetoideae</taxon>
        <taxon>Mentheae</taxon>
        <taxon>Salviinae</taxon>
        <taxon>Salvia</taxon>
        <taxon>Salvia subgen. Calosphace</taxon>
    </lineage>
</organism>